<evidence type="ECO:0000256" key="2">
    <source>
        <dbReference type="ARBA" id="ARBA00022980"/>
    </source>
</evidence>
<dbReference type="InterPro" id="IPR036967">
    <property type="entry name" value="Ribosomal_uS11_sf"/>
</dbReference>
<dbReference type="InterPro" id="IPR001971">
    <property type="entry name" value="Ribosomal_uS11"/>
</dbReference>
<dbReference type="EMBL" id="ML977186">
    <property type="protein sequence ID" value="KAF1982284.1"/>
    <property type="molecule type" value="Genomic_DNA"/>
</dbReference>
<gene>
    <name evidence="6" type="ORF">K402DRAFT_384960</name>
</gene>
<evidence type="ECO:0000256" key="4">
    <source>
        <dbReference type="RuleBase" id="RU003629"/>
    </source>
</evidence>
<accession>A0A6G1GN85</accession>
<feature type="compositionally biased region" description="Basic residues" evidence="5">
    <location>
        <begin position="142"/>
        <end position="151"/>
    </location>
</feature>
<protein>
    <recommendedName>
        <fullName evidence="8">40S ribosomal protein S14</fullName>
    </recommendedName>
</protein>
<organism evidence="6 7">
    <name type="scientific">Aulographum hederae CBS 113979</name>
    <dbReference type="NCBI Taxonomy" id="1176131"/>
    <lineage>
        <taxon>Eukaryota</taxon>
        <taxon>Fungi</taxon>
        <taxon>Dikarya</taxon>
        <taxon>Ascomycota</taxon>
        <taxon>Pezizomycotina</taxon>
        <taxon>Dothideomycetes</taxon>
        <taxon>Pleosporomycetidae</taxon>
        <taxon>Aulographales</taxon>
        <taxon>Aulographaceae</taxon>
    </lineage>
</organism>
<dbReference type="HAMAP" id="MF_01310">
    <property type="entry name" value="Ribosomal_uS11"/>
    <property type="match status" value="1"/>
</dbReference>
<dbReference type="Proteomes" id="UP000800041">
    <property type="component" value="Unassembled WGS sequence"/>
</dbReference>
<dbReference type="Pfam" id="PF00411">
    <property type="entry name" value="Ribosomal_S11"/>
    <property type="match status" value="1"/>
</dbReference>
<feature type="region of interest" description="Disordered" evidence="5">
    <location>
        <begin position="128"/>
        <end position="151"/>
    </location>
</feature>
<dbReference type="GO" id="GO:0006412">
    <property type="term" value="P:translation"/>
    <property type="evidence" value="ECO:0007669"/>
    <property type="project" value="InterPro"/>
</dbReference>
<dbReference type="PANTHER" id="PTHR11759">
    <property type="entry name" value="40S RIBOSOMAL PROTEIN S14/30S RIBOSOMAL PROTEIN S11"/>
    <property type="match status" value="1"/>
</dbReference>
<dbReference type="AlphaFoldDB" id="A0A6G1GN85"/>
<dbReference type="GO" id="GO:0003735">
    <property type="term" value="F:structural constituent of ribosome"/>
    <property type="evidence" value="ECO:0007669"/>
    <property type="project" value="InterPro"/>
</dbReference>
<keyword evidence="2 4" id="KW-0689">Ribosomal protein</keyword>
<dbReference type="Gene3D" id="3.30.420.80">
    <property type="entry name" value="Ribosomal protein S11"/>
    <property type="match status" value="1"/>
</dbReference>
<dbReference type="SUPFAM" id="SSF53137">
    <property type="entry name" value="Translational machinery components"/>
    <property type="match status" value="1"/>
</dbReference>
<comment type="similarity">
    <text evidence="1 4">Belongs to the universal ribosomal protein uS11 family.</text>
</comment>
<dbReference type="NCBIfam" id="NF007176">
    <property type="entry name" value="PRK09607.1"/>
    <property type="match status" value="1"/>
</dbReference>
<evidence type="ECO:0000256" key="3">
    <source>
        <dbReference type="ARBA" id="ARBA00023274"/>
    </source>
</evidence>
<reference evidence="6" key="1">
    <citation type="journal article" date="2020" name="Stud. Mycol.">
        <title>101 Dothideomycetes genomes: a test case for predicting lifestyles and emergence of pathogens.</title>
        <authorList>
            <person name="Haridas S."/>
            <person name="Albert R."/>
            <person name="Binder M."/>
            <person name="Bloem J."/>
            <person name="Labutti K."/>
            <person name="Salamov A."/>
            <person name="Andreopoulos B."/>
            <person name="Baker S."/>
            <person name="Barry K."/>
            <person name="Bills G."/>
            <person name="Bluhm B."/>
            <person name="Cannon C."/>
            <person name="Castanera R."/>
            <person name="Culley D."/>
            <person name="Daum C."/>
            <person name="Ezra D."/>
            <person name="Gonzalez J."/>
            <person name="Henrissat B."/>
            <person name="Kuo A."/>
            <person name="Liang C."/>
            <person name="Lipzen A."/>
            <person name="Lutzoni F."/>
            <person name="Magnuson J."/>
            <person name="Mondo S."/>
            <person name="Nolan M."/>
            <person name="Ohm R."/>
            <person name="Pangilinan J."/>
            <person name="Park H.-J."/>
            <person name="Ramirez L."/>
            <person name="Alfaro M."/>
            <person name="Sun H."/>
            <person name="Tritt A."/>
            <person name="Yoshinaga Y."/>
            <person name="Zwiers L.-H."/>
            <person name="Turgeon B."/>
            <person name="Goodwin S."/>
            <person name="Spatafora J."/>
            <person name="Crous P."/>
            <person name="Grigoriev I."/>
        </authorList>
    </citation>
    <scope>NUCLEOTIDE SEQUENCE</scope>
    <source>
        <strain evidence="6">CBS 113979</strain>
    </source>
</reference>
<evidence type="ECO:0000313" key="6">
    <source>
        <dbReference type="EMBL" id="KAF1982284.1"/>
    </source>
</evidence>
<keyword evidence="7" id="KW-1185">Reference proteome</keyword>
<dbReference type="OrthoDB" id="1677536at2759"/>
<name>A0A6G1GN85_9PEZI</name>
<keyword evidence="3 4" id="KW-0687">Ribonucleoprotein</keyword>
<evidence type="ECO:0000256" key="5">
    <source>
        <dbReference type="SAM" id="MobiDB-lite"/>
    </source>
</evidence>
<sequence length="151" mass="16015">MAPKKKVAAAVPENIQLGPQVREGELVFGVARIFASFNDTFVHITDLSGRETIARVTGGMKVKADRDESSPYAAMLAAQDVAQRAKELGITALHVKIRAVGGNGTKTPGPGAQSALRALARAGMKIGRIEDVTPTPSDSTRRKGGRRGRRL</sequence>
<dbReference type="PIRSF" id="PIRSF002131">
    <property type="entry name" value="Ribosomal_S11"/>
    <property type="match status" value="1"/>
</dbReference>
<evidence type="ECO:0000313" key="7">
    <source>
        <dbReference type="Proteomes" id="UP000800041"/>
    </source>
</evidence>
<dbReference type="GO" id="GO:1990904">
    <property type="term" value="C:ribonucleoprotein complex"/>
    <property type="evidence" value="ECO:0007669"/>
    <property type="project" value="UniProtKB-KW"/>
</dbReference>
<proteinExistence type="inferred from homology"/>
<evidence type="ECO:0000256" key="1">
    <source>
        <dbReference type="ARBA" id="ARBA00006194"/>
    </source>
</evidence>
<evidence type="ECO:0008006" key="8">
    <source>
        <dbReference type="Google" id="ProtNLM"/>
    </source>
</evidence>
<dbReference type="GO" id="GO:0005840">
    <property type="term" value="C:ribosome"/>
    <property type="evidence" value="ECO:0007669"/>
    <property type="project" value="UniProtKB-KW"/>
</dbReference>
<dbReference type="FunFam" id="3.30.420.80:FF:000002">
    <property type="entry name" value="40S ribosomal protein S14"/>
    <property type="match status" value="1"/>
</dbReference>
<dbReference type="InterPro" id="IPR018102">
    <property type="entry name" value="Ribosomal_uS11_CS"/>
</dbReference>
<dbReference type="PROSITE" id="PS00054">
    <property type="entry name" value="RIBOSOMAL_S11"/>
    <property type="match status" value="1"/>
</dbReference>